<dbReference type="InterPro" id="IPR027417">
    <property type="entry name" value="P-loop_NTPase"/>
</dbReference>
<dbReference type="SMART" id="SM00382">
    <property type="entry name" value="AAA"/>
    <property type="match status" value="1"/>
</dbReference>
<dbReference type="GO" id="GO:0016887">
    <property type="term" value="F:ATP hydrolysis activity"/>
    <property type="evidence" value="ECO:0007669"/>
    <property type="project" value="InterPro"/>
</dbReference>
<keyword evidence="2" id="KW-0547">Nucleotide-binding</keyword>
<dbReference type="InterPro" id="IPR051120">
    <property type="entry name" value="ABC_AA/LPS_Transport"/>
</dbReference>
<dbReference type="PANTHER" id="PTHR45772">
    <property type="entry name" value="CONSERVED COMPONENT OF ABC TRANSPORTER FOR NATURAL AMINO ACIDS-RELATED"/>
    <property type="match status" value="1"/>
</dbReference>
<evidence type="ECO:0000256" key="1">
    <source>
        <dbReference type="ARBA" id="ARBA00022448"/>
    </source>
</evidence>
<proteinExistence type="predicted"/>
<name>A0A6J6BKG1_9ZZZZ</name>
<dbReference type="GO" id="GO:0005886">
    <property type="term" value="C:plasma membrane"/>
    <property type="evidence" value="ECO:0007669"/>
    <property type="project" value="TreeGrafter"/>
</dbReference>
<dbReference type="PANTHER" id="PTHR45772:SF4">
    <property type="entry name" value="ABC TRANSPORTER ATP-BINDING PROTEIN"/>
    <property type="match status" value="1"/>
</dbReference>
<dbReference type="PROSITE" id="PS50893">
    <property type="entry name" value="ABC_TRANSPORTER_2"/>
    <property type="match status" value="1"/>
</dbReference>
<dbReference type="SUPFAM" id="SSF52540">
    <property type="entry name" value="P-loop containing nucleoside triphosphate hydrolases"/>
    <property type="match status" value="1"/>
</dbReference>
<evidence type="ECO:0000313" key="5">
    <source>
        <dbReference type="EMBL" id="CAB4539426.1"/>
    </source>
</evidence>
<dbReference type="Pfam" id="PF00005">
    <property type="entry name" value="ABC_tran"/>
    <property type="match status" value="1"/>
</dbReference>
<evidence type="ECO:0000256" key="3">
    <source>
        <dbReference type="ARBA" id="ARBA00022840"/>
    </source>
</evidence>
<keyword evidence="1" id="KW-0813">Transport</keyword>
<protein>
    <submittedName>
        <fullName evidence="5">Unannotated protein</fullName>
    </submittedName>
</protein>
<dbReference type="Gene3D" id="3.40.50.300">
    <property type="entry name" value="P-loop containing nucleotide triphosphate hydrolases"/>
    <property type="match status" value="1"/>
</dbReference>
<evidence type="ECO:0000256" key="2">
    <source>
        <dbReference type="ARBA" id="ARBA00022741"/>
    </source>
</evidence>
<accession>A0A6J6BKG1</accession>
<dbReference type="EMBL" id="CAEZSR010000003">
    <property type="protein sequence ID" value="CAB4539426.1"/>
    <property type="molecule type" value="Genomic_DNA"/>
</dbReference>
<dbReference type="AlphaFoldDB" id="A0A6J6BKG1"/>
<gene>
    <name evidence="5" type="ORF">UFOPK1493_00183</name>
</gene>
<dbReference type="GO" id="GO:0005524">
    <property type="term" value="F:ATP binding"/>
    <property type="evidence" value="ECO:0007669"/>
    <property type="project" value="UniProtKB-KW"/>
</dbReference>
<evidence type="ECO:0000259" key="4">
    <source>
        <dbReference type="PROSITE" id="PS50893"/>
    </source>
</evidence>
<dbReference type="CDD" id="cd03219">
    <property type="entry name" value="ABC_Mj1267_LivG_branched"/>
    <property type="match status" value="1"/>
</dbReference>
<dbReference type="InterPro" id="IPR003593">
    <property type="entry name" value="AAA+_ATPase"/>
</dbReference>
<feature type="domain" description="ABC transporter" evidence="4">
    <location>
        <begin position="4"/>
        <end position="251"/>
    </location>
</feature>
<organism evidence="5">
    <name type="scientific">freshwater metagenome</name>
    <dbReference type="NCBI Taxonomy" id="449393"/>
    <lineage>
        <taxon>unclassified sequences</taxon>
        <taxon>metagenomes</taxon>
        <taxon>ecological metagenomes</taxon>
    </lineage>
</organism>
<keyword evidence="3" id="KW-0067">ATP-binding</keyword>
<reference evidence="5" key="1">
    <citation type="submission" date="2020-05" db="EMBL/GenBank/DDBJ databases">
        <authorList>
            <person name="Chiriac C."/>
            <person name="Salcher M."/>
            <person name="Ghai R."/>
            <person name="Kavagutti S V."/>
        </authorList>
    </citation>
    <scope>NUCLEOTIDE SEQUENCE</scope>
</reference>
<dbReference type="InterPro" id="IPR032823">
    <property type="entry name" value="BCA_ABC_TP_C"/>
</dbReference>
<sequence length="253" mass="27390">MSVLQVQDVSVRFGGIQALAGLSFDIDEGQICGLIGPNGAGKTTMFNVVSRIYEPTEGKVLYRGQDLLDVPAHGIARLGIARTFQNLALFPTMTLLQNTMTGAHCTGNVGFVRSALRIGVRSEEKRMEAEAFEILARLGLAPLAYRPAMGLPFGTLKRLEIARALAAKPSLLLLDEPASGLTHSEVDELSETIHDVRDQFGLTVLLVEHHMSMVMGISDKVVAMEFGRKIAEGTPHEVRNDPHVIAAYLGTEV</sequence>
<dbReference type="InterPro" id="IPR003439">
    <property type="entry name" value="ABC_transporter-like_ATP-bd"/>
</dbReference>
<dbReference type="FunFam" id="3.40.50.300:FF:000421">
    <property type="entry name" value="Branched-chain amino acid ABC transporter ATP-binding protein"/>
    <property type="match status" value="1"/>
</dbReference>
<dbReference type="Pfam" id="PF12399">
    <property type="entry name" value="BCA_ABC_TP_C"/>
    <property type="match status" value="1"/>
</dbReference>